<reference evidence="4" key="1">
    <citation type="submission" date="2018-08" db="EMBL/GenBank/DDBJ databases">
        <authorList>
            <person name="Ferrada E.E."/>
            <person name="Latorre B.A."/>
        </authorList>
    </citation>
    <scope>NUCLEOTIDE SEQUENCE [LARGE SCALE GENOMIC DNA]</scope>
    <source>
        <strain evidence="4">Propionibacterium_australiense1</strain>
    </source>
</reference>
<reference evidence="3 6" key="3">
    <citation type="submission" date="2018-10" db="EMBL/GenBank/DDBJ databases">
        <title>Propionibacterium australiense Genome Sequencing and Assembly.</title>
        <authorList>
            <person name="Bernier A.-M."/>
            <person name="Bernard K."/>
        </authorList>
    </citation>
    <scope>NUCLEOTIDE SEQUENCE [LARGE SCALE GENOMIC DNA]</scope>
    <source>
        <strain evidence="3 6">NML98A078</strain>
    </source>
</reference>
<dbReference type="Proteomes" id="UP000279336">
    <property type="component" value="Unassembled WGS sequence"/>
</dbReference>
<dbReference type="PROSITE" id="PS51257">
    <property type="entry name" value="PROKAR_LIPOPROTEIN"/>
    <property type="match status" value="1"/>
</dbReference>
<sequence length="196" mass="19758">MSMGRKTAVAALSLAAAVSFAGCSGSSSSGESSAASAPASAYSSVEECTGAGQVWLVVSTDEGEVLANQCVGEPENGAAALEAAGLAIARDSGSQFICQIDGYPAECSISSDAYWNYYHAEPAGTWFYSQESADTYAPEGGWIEGWCYGTTCTPEGIEGDAAPQIDTSVPATGDADETPAAEDADQSPSSAQSSAS</sequence>
<reference evidence="5" key="2">
    <citation type="submission" date="2018-08" db="EMBL/GenBank/DDBJ databases">
        <authorList>
            <person name="Hornung B."/>
        </authorList>
    </citation>
    <scope>NUCLEOTIDE SEQUENCE [LARGE SCALE GENOMIC DNA]</scope>
</reference>
<protein>
    <submittedName>
        <fullName evidence="4">Periplasmic binding protein-like-domain containing protein</fullName>
    </submittedName>
</protein>
<dbReference type="EMBL" id="RCIW01000016">
    <property type="protein sequence ID" value="RLP07938.1"/>
    <property type="molecule type" value="Genomic_DNA"/>
</dbReference>
<name>A0A383S5T2_9ACTN</name>
<evidence type="ECO:0000256" key="1">
    <source>
        <dbReference type="SAM" id="MobiDB-lite"/>
    </source>
</evidence>
<evidence type="ECO:0000256" key="2">
    <source>
        <dbReference type="SAM" id="SignalP"/>
    </source>
</evidence>
<dbReference type="Proteomes" id="UP000263928">
    <property type="component" value="Unassembled WGS sequence"/>
</dbReference>
<dbReference type="AlphaFoldDB" id="A0A383S5T2"/>
<organism evidence="4 5">
    <name type="scientific">Propionibacterium australiense</name>
    <dbReference type="NCBI Taxonomy" id="119981"/>
    <lineage>
        <taxon>Bacteria</taxon>
        <taxon>Bacillati</taxon>
        <taxon>Actinomycetota</taxon>
        <taxon>Actinomycetes</taxon>
        <taxon>Propionibacteriales</taxon>
        <taxon>Propionibacteriaceae</taxon>
        <taxon>Propionibacterium</taxon>
    </lineage>
</organism>
<evidence type="ECO:0000313" key="3">
    <source>
        <dbReference type="EMBL" id="RLP07938.1"/>
    </source>
</evidence>
<keyword evidence="2" id="KW-0732">Signal</keyword>
<gene>
    <name evidence="3" type="ORF">D7U36_10240</name>
    <name evidence="4" type="ORF">PROPAUS_1257</name>
</gene>
<feature type="chain" id="PRO_5038301988" evidence="2">
    <location>
        <begin position="22"/>
        <end position="196"/>
    </location>
</feature>
<proteinExistence type="predicted"/>
<accession>A0A383S5T2</accession>
<keyword evidence="5" id="KW-1185">Reference proteome</keyword>
<evidence type="ECO:0000313" key="4">
    <source>
        <dbReference type="EMBL" id="SYZ33338.1"/>
    </source>
</evidence>
<feature type="compositionally biased region" description="Acidic residues" evidence="1">
    <location>
        <begin position="174"/>
        <end position="185"/>
    </location>
</feature>
<feature type="signal peptide" evidence="2">
    <location>
        <begin position="1"/>
        <end position="21"/>
    </location>
</feature>
<dbReference type="RefSeq" id="WP_119161693.1">
    <property type="nucleotide sequence ID" value="NZ_LR134442.1"/>
</dbReference>
<evidence type="ECO:0000313" key="5">
    <source>
        <dbReference type="Proteomes" id="UP000263928"/>
    </source>
</evidence>
<feature type="region of interest" description="Disordered" evidence="1">
    <location>
        <begin position="157"/>
        <end position="196"/>
    </location>
</feature>
<dbReference type="EMBL" id="UNQJ01000007">
    <property type="protein sequence ID" value="SYZ33338.1"/>
    <property type="molecule type" value="Genomic_DNA"/>
</dbReference>
<dbReference type="OrthoDB" id="4401005at2"/>
<evidence type="ECO:0000313" key="6">
    <source>
        <dbReference type="Proteomes" id="UP000279336"/>
    </source>
</evidence>
<feature type="compositionally biased region" description="Low complexity" evidence="1">
    <location>
        <begin position="186"/>
        <end position="196"/>
    </location>
</feature>